<dbReference type="RefSeq" id="XP_012652743.1">
    <property type="nucleotide sequence ID" value="XM_012797289.1"/>
</dbReference>
<evidence type="ECO:0000259" key="2">
    <source>
        <dbReference type="Pfam" id="PF01926"/>
    </source>
</evidence>
<keyword evidence="4" id="KW-1185">Reference proteome</keyword>
<evidence type="ECO:0000313" key="3">
    <source>
        <dbReference type="EMBL" id="EWS74742.1"/>
    </source>
</evidence>
<keyword evidence="1" id="KW-0175">Coiled coil</keyword>
<dbReference type="Gene3D" id="3.40.50.300">
    <property type="entry name" value="P-loop containing nucleotide triphosphate hydrolases"/>
    <property type="match status" value="1"/>
</dbReference>
<accession>W7XBL8</accession>
<feature type="coiled-coil region" evidence="1">
    <location>
        <begin position="8"/>
        <end position="35"/>
    </location>
</feature>
<reference evidence="4" key="1">
    <citation type="journal article" date="2006" name="PLoS Biol.">
        <title>Macronuclear genome sequence of the ciliate Tetrahymena thermophila, a model eukaryote.</title>
        <authorList>
            <person name="Eisen J.A."/>
            <person name="Coyne R.S."/>
            <person name="Wu M."/>
            <person name="Wu D."/>
            <person name="Thiagarajan M."/>
            <person name="Wortman J.R."/>
            <person name="Badger J.H."/>
            <person name="Ren Q."/>
            <person name="Amedeo P."/>
            <person name="Jones K.M."/>
            <person name="Tallon L.J."/>
            <person name="Delcher A.L."/>
            <person name="Salzberg S.L."/>
            <person name="Silva J.C."/>
            <person name="Haas B.J."/>
            <person name="Majoros W.H."/>
            <person name="Farzad M."/>
            <person name="Carlton J.M."/>
            <person name="Smith R.K. Jr."/>
            <person name="Garg J."/>
            <person name="Pearlman R.E."/>
            <person name="Karrer K.M."/>
            <person name="Sun L."/>
            <person name="Manning G."/>
            <person name="Elde N.C."/>
            <person name="Turkewitz A.P."/>
            <person name="Asai D.J."/>
            <person name="Wilkes D.E."/>
            <person name="Wang Y."/>
            <person name="Cai H."/>
            <person name="Collins K."/>
            <person name="Stewart B.A."/>
            <person name="Lee S.R."/>
            <person name="Wilamowska K."/>
            <person name="Weinberg Z."/>
            <person name="Ruzzo W.L."/>
            <person name="Wloga D."/>
            <person name="Gaertig J."/>
            <person name="Frankel J."/>
            <person name="Tsao C.-C."/>
            <person name="Gorovsky M.A."/>
            <person name="Keeling P.J."/>
            <person name="Waller R.F."/>
            <person name="Patron N.J."/>
            <person name="Cherry J.M."/>
            <person name="Stover N.A."/>
            <person name="Krieger C.J."/>
            <person name="del Toro C."/>
            <person name="Ryder H.F."/>
            <person name="Williamson S.C."/>
            <person name="Barbeau R.A."/>
            <person name="Hamilton E.P."/>
            <person name="Orias E."/>
        </authorList>
    </citation>
    <scope>NUCLEOTIDE SEQUENCE [LARGE SCALE GENOMIC DNA]</scope>
    <source>
        <strain evidence="4">SB210</strain>
    </source>
</reference>
<dbReference type="GeneID" id="24437916"/>
<dbReference type="Pfam" id="PF01926">
    <property type="entry name" value="MMR_HSR1"/>
    <property type="match status" value="1"/>
</dbReference>
<dbReference type="EMBL" id="GG662718">
    <property type="protein sequence ID" value="EWS74742.1"/>
    <property type="molecule type" value="Genomic_DNA"/>
</dbReference>
<dbReference type="InParanoid" id="W7XBL8"/>
<protein>
    <submittedName>
        <fullName evidence="3">50S ribosome-binding GTPase</fullName>
    </submittedName>
</protein>
<dbReference type="InterPro" id="IPR027417">
    <property type="entry name" value="P-loop_NTPase"/>
</dbReference>
<dbReference type="AlphaFoldDB" id="W7XBL8"/>
<sequence length="311" mass="35904">MNKSEIVNREQNLDIKKLLELFKQCQQEQSQLKDKDIILLAGPTGSGKSTTANYLLGSEMFIENIETCKVVEGQTYKIQTQVFNSNGKFSIGYSKQSETSTLQKACLQENYFLCDSPGFFDNRGAEIEIANAQSLNQFMQNCKSMKMIILVSYHELVAQRGQLFEDVFKLVHRILQKPEKEQFEKIIFLFTKFPQDKNVDAITKEILEFHDNVIKKENNYQSQIMKSFLNVILQQLNNNKEIIIVNPIDRNHQLLCQKIISHKSFSNPAEEFCFSVSESAKQKLQLYVEETKYIVKSQQQGNLYGNHVKNG</sequence>
<name>W7XBL8_TETTS</name>
<feature type="domain" description="G" evidence="2">
    <location>
        <begin position="38"/>
        <end position="158"/>
    </location>
</feature>
<dbReference type="SUPFAM" id="SSF52540">
    <property type="entry name" value="P-loop containing nucleoside triphosphate hydrolases"/>
    <property type="match status" value="1"/>
</dbReference>
<dbReference type="InterPro" id="IPR006073">
    <property type="entry name" value="GTP-bd"/>
</dbReference>
<gene>
    <name evidence="3" type="ORF">TTHERM_000227309</name>
</gene>
<dbReference type="KEGG" id="tet:TTHERM_000227309"/>
<dbReference type="OrthoDB" id="2386367at2759"/>
<evidence type="ECO:0000256" key="1">
    <source>
        <dbReference type="SAM" id="Coils"/>
    </source>
</evidence>
<proteinExistence type="predicted"/>
<dbReference type="Proteomes" id="UP000009168">
    <property type="component" value="Unassembled WGS sequence"/>
</dbReference>
<dbReference type="GO" id="GO:0005525">
    <property type="term" value="F:GTP binding"/>
    <property type="evidence" value="ECO:0007669"/>
    <property type="project" value="InterPro"/>
</dbReference>
<evidence type="ECO:0000313" key="4">
    <source>
        <dbReference type="Proteomes" id="UP000009168"/>
    </source>
</evidence>
<organism evidence="3 4">
    <name type="scientific">Tetrahymena thermophila (strain SB210)</name>
    <dbReference type="NCBI Taxonomy" id="312017"/>
    <lineage>
        <taxon>Eukaryota</taxon>
        <taxon>Sar</taxon>
        <taxon>Alveolata</taxon>
        <taxon>Ciliophora</taxon>
        <taxon>Intramacronucleata</taxon>
        <taxon>Oligohymenophorea</taxon>
        <taxon>Hymenostomatida</taxon>
        <taxon>Tetrahymenina</taxon>
        <taxon>Tetrahymenidae</taxon>
        <taxon>Tetrahymena</taxon>
    </lineage>
</organism>